<evidence type="ECO:0000256" key="2">
    <source>
        <dbReference type="ARBA" id="ARBA00023015"/>
    </source>
</evidence>
<evidence type="ECO:0000313" key="6">
    <source>
        <dbReference type="EMBL" id="MEC4722086.1"/>
    </source>
</evidence>
<feature type="domain" description="HTH lysR-type" evidence="5">
    <location>
        <begin position="1"/>
        <end position="58"/>
    </location>
</feature>
<dbReference type="Proteomes" id="UP001352263">
    <property type="component" value="Unassembled WGS sequence"/>
</dbReference>
<dbReference type="Gene3D" id="1.10.10.10">
    <property type="entry name" value="Winged helix-like DNA-binding domain superfamily/Winged helix DNA-binding domain"/>
    <property type="match status" value="1"/>
</dbReference>
<evidence type="ECO:0000313" key="7">
    <source>
        <dbReference type="Proteomes" id="UP001352263"/>
    </source>
</evidence>
<dbReference type="CDD" id="cd08445">
    <property type="entry name" value="PBP2_BenM_CatM_CatR"/>
    <property type="match status" value="1"/>
</dbReference>
<comment type="caution">
    <text evidence="6">The sequence shown here is derived from an EMBL/GenBank/DDBJ whole genome shotgun (WGS) entry which is preliminary data.</text>
</comment>
<dbReference type="InterPro" id="IPR036388">
    <property type="entry name" value="WH-like_DNA-bd_sf"/>
</dbReference>
<evidence type="ECO:0000259" key="5">
    <source>
        <dbReference type="PROSITE" id="PS50931"/>
    </source>
</evidence>
<comment type="similarity">
    <text evidence="1">Belongs to the LysR transcriptional regulatory family.</text>
</comment>
<keyword evidence="4" id="KW-0804">Transcription</keyword>
<sequence length="296" mass="33104">MELRHLRYFEVVGKTLNFTRAAELLHIAQPPLSRQIRELEEELGTELIDRSSRPIALTKAGTFFLEQCVQILSRLDEARQGTQRIGQGSKRWFGIGFVPSVLYGFLPELIKEYRSENSDVDVVFSELTTIEQAEALKAGRIDVGFGRLLLEDPEIRCEVFEDEPLVAALPVGHALASKARLSLEQVAEESFILYPAKPRPSYADHVLNLFRAHGLRLNVAVEANEMQTAIGFVAAGIGSTLVPKSVQRLKRDDVVYRPLAATDATSPVIMNIRTGDGSIELARFMETVNRYRPRGK</sequence>
<dbReference type="Pfam" id="PF00126">
    <property type="entry name" value="HTH_1"/>
    <property type="match status" value="1"/>
</dbReference>
<dbReference type="RefSeq" id="WP_326508766.1">
    <property type="nucleotide sequence ID" value="NZ_JAWIIV010000025.1"/>
</dbReference>
<dbReference type="InterPro" id="IPR000847">
    <property type="entry name" value="LysR_HTH_N"/>
</dbReference>
<dbReference type="PANTHER" id="PTHR30346">
    <property type="entry name" value="TRANSCRIPTIONAL DUAL REGULATOR HCAR-RELATED"/>
    <property type="match status" value="1"/>
</dbReference>
<organism evidence="6 7">
    <name type="scientific">Noviherbaspirillum album</name>
    <dbReference type="NCBI Taxonomy" id="3080276"/>
    <lineage>
        <taxon>Bacteria</taxon>
        <taxon>Pseudomonadati</taxon>
        <taxon>Pseudomonadota</taxon>
        <taxon>Betaproteobacteria</taxon>
        <taxon>Burkholderiales</taxon>
        <taxon>Oxalobacteraceae</taxon>
        <taxon>Noviherbaspirillum</taxon>
    </lineage>
</organism>
<dbReference type="EMBL" id="JAWIIV010000025">
    <property type="protein sequence ID" value="MEC4722086.1"/>
    <property type="molecule type" value="Genomic_DNA"/>
</dbReference>
<accession>A0ABU6JEJ3</accession>
<dbReference type="InterPro" id="IPR005119">
    <property type="entry name" value="LysR_subst-bd"/>
</dbReference>
<reference evidence="6 7" key="1">
    <citation type="submission" date="2023-10" db="EMBL/GenBank/DDBJ databases">
        <title>Noviherbaspirillum sp. CPCC 100848 genome assembly.</title>
        <authorList>
            <person name="Li X.Y."/>
            <person name="Fang X.M."/>
        </authorList>
    </citation>
    <scope>NUCLEOTIDE SEQUENCE [LARGE SCALE GENOMIC DNA]</scope>
    <source>
        <strain evidence="6 7">CPCC 100848</strain>
    </source>
</reference>
<dbReference type="PROSITE" id="PS50931">
    <property type="entry name" value="HTH_LYSR"/>
    <property type="match status" value="1"/>
</dbReference>
<dbReference type="InterPro" id="IPR036390">
    <property type="entry name" value="WH_DNA-bd_sf"/>
</dbReference>
<dbReference type="PRINTS" id="PR00039">
    <property type="entry name" value="HTHLYSR"/>
</dbReference>
<name>A0ABU6JEJ3_9BURK</name>
<keyword evidence="3" id="KW-0238">DNA-binding</keyword>
<proteinExistence type="inferred from homology"/>
<evidence type="ECO:0000256" key="1">
    <source>
        <dbReference type="ARBA" id="ARBA00009437"/>
    </source>
</evidence>
<dbReference type="Pfam" id="PF03466">
    <property type="entry name" value="LysR_substrate"/>
    <property type="match status" value="1"/>
</dbReference>
<dbReference type="SUPFAM" id="SSF53850">
    <property type="entry name" value="Periplasmic binding protein-like II"/>
    <property type="match status" value="1"/>
</dbReference>
<dbReference type="SUPFAM" id="SSF46785">
    <property type="entry name" value="Winged helix' DNA-binding domain"/>
    <property type="match status" value="1"/>
</dbReference>
<evidence type="ECO:0000256" key="4">
    <source>
        <dbReference type="ARBA" id="ARBA00023163"/>
    </source>
</evidence>
<protein>
    <submittedName>
        <fullName evidence="6">LysR family transcriptional regulator</fullName>
    </submittedName>
</protein>
<gene>
    <name evidence="6" type="ORF">RY831_23230</name>
</gene>
<evidence type="ECO:0000256" key="3">
    <source>
        <dbReference type="ARBA" id="ARBA00023125"/>
    </source>
</evidence>
<keyword evidence="7" id="KW-1185">Reference proteome</keyword>
<dbReference type="Gene3D" id="3.40.190.10">
    <property type="entry name" value="Periplasmic binding protein-like II"/>
    <property type="match status" value="2"/>
</dbReference>
<keyword evidence="2" id="KW-0805">Transcription regulation</keyword>
<dbReference type="PANTHER" id="PTHR30346:SF17">
    <property type="entry name" value="LYSR FAMILY TRANSCRIPTIONAL REGULATOR"/>
    <property type="match status" value="1"/>
</dbReference>